<comment type="catalytic activity">
    <reaction evidence="10">
        <text>a very-long-chain acyl-CoA + malonyl-CoA + H(+) = a very-long-chain 3-oxoacyl-CoA + CO2 + CoA</text>
        <dbReference type="Rhea" id="RHEA:32727"/>
        <dbReference type="ChEBI" id="CHEBI:15378"/>
        <dbReference type="ChEBI" id="CHEBI:16526"/>
        <dbReference type="ChEBI" id="CHEBI:57287"/>
        <dbReference type="ChEBI" id="CHEBI:57384"/>
        <dbReference type="ChEBI" id="CHEBI:90725"/>
        <dbReference type="ChEBI" id="CHEBI:90736"/>
        <dbReference type="EC" id="2.3.1.199"/>
    </reaction>
</comment>
<proteinExistence type="inferred from homology"/>
<evidence type="ECO:0000256" key="7">
    <source>
        <dbReference type="ARBA" id="ARBA00023098"/>
    </source>
</evidence>
<keyword evidence="2 10" id="KW-0444">Lipid biosynthesis</keyword>
<evidence type="ECO:0000256" key="4">
    <source>
        <dbReference type="ARBA" id="ARBA00022692"/>
    </source>
</evidence>
<dbReference type="Proteomes" id="UP001162162">
    <property type="component" value="Unassembled WGS sequence"/>
</dbReference>
<feature type="transmembrane region" description="Helical" evidence="10">
    <location>
        <begin position="130"/>
        <end position="147"/>
    </location>
</feature>
<organism evidence="11 12">
    <name type="scientific">Aromia moschata</name>
    <dbReference type="NCBI Taxonomy" id="1265417"/>
    <lineage>
        <taxon>Eukaryota</taxon>
        <taxon>Metazoa</taxon>
        <taxon>Ecdysozoa</taxon>
        <taxon>Arthropoda</taxon>
        <taxon>Hexapoda</taxon>
        <taxon>Insecta</taxon>
        <taxon>Pterygota</taxon>
        <taxon>Neoptera</taxon>
        <taxon>Endopterygota</taxon>
        <taxon>Coleoptera</taxon>
        <taxon>Polyphaga</taxon>
        <taxon>Cucujiformia</taxon>
        <taxon>Chrysomeloidea</taxon>
        <taxon>Cerambycidae</taxon>
        <taxon>Cerambycinae</taxon>
        <taxon>Callichromatini</taxon>
        <taxon>Aromia</taxon>
    </lineage>
</organism>
<dbReference type="InterPro" id="IPR030457">
    <property type="entry name" value="ELO_CS"/>
</dbReference>
<dbReference type="PANTHER" id="PTHR11157">
    <property type="entry name" value="FATTY ACID ACYL TRANSFERASE-RELATED"/>
    <property type="match status" value="1"/>
</dbReference>
<keyword evidence="9 10" id="KW-0275">Fatty acid biosynthesis</keyword>
<protein>
    <recommendedName>
        <fullName evidence="10">Elongation of very long chain fatty acids protein</fullName>
        <ecNumber evidence="10">2.3.1.199</ecNumber>
    </recommendedName>
    <alternativeName>
        <fullName evidence="10">Very-long-chain 3-oxoacyl-CoA synthase</fullName>
    </alternativeName>
</protein>
<feature type="transmembrane region" description="Helical" evidence="10">
    <location>
        <begin position="12"/>
        <end position="35"/>
    </location>
</feature>
<evidence type="ECO:0000256" key="2">
    <source>
        <dbReference type="ARBA" id="ARBA00022516"/>
    </source>
</evidence>
<feature type="non-terminal residue" evidence="11">
    <location>
        <position position="1"/>
    </location>
</feature>
<evidence type="ECO:0000256" key="5">
    <source>
        <dbReference type="ARBA" id="ARBA00022832"/>
    </source>
</evidence>
<sequence>VFFVLRKKYRQVTFLHVYHHCGMFLMMWLVVKFFAGGAGAYTGPVNAFVHSVMYTYYLLTAIDENGSRVVERIPCTGSALPKKTRNKETELRLFAVQREGLEYIQFLTFIIIYSRMLLRHDCSYPKLAPYFFVPQNFFMLILFSDFYRKAYLKKNTPPTKNIAQNGKDVSQ</sequence>
<evidence type="ECO:0000256" key="10">
    <source>
        <dbReference type="RuleBase" id="RU361115"/>
    </source>
</evidence>
<dbReference type="EC" id="2.3.1.199" evidence="10"/>
<dbReference type="Pfam" id="PF01151">
    <property type="entry name" value="ELO"/>
    <property type="match status" value="2"/>
</dbReference>
<name>A0AAV8YRM8_9CUCU</name>
<dbReference type="GO" id="GO:0034625">
    <property type="term" value="P:fatty acid elongation, monounsaturated fatty acid"/>
    <property type="evidence" value="ECO:0007669"/>
    <property type="project" value="TreeGrafter"/>
</dbReference>
<evidence type="ECO:0000256" key="3">
    <source>
        <dbReference type="ARBA" id="ARBA00022679"/>
    </source>
</evidence>
<dbReference type="AlphaFoldDB" id="A0AAV8YRM8"/>
<dbReference type="PROSITE" id="PS01188">
    <property type="entry name" value="ELO"/>
    <property type="match status" value="1"/>
</dbReference>
<keyword evidence="8 10" id="KW-0472">Membrane</keyword>
<keyword evidence="7 10" id="KW-0443">Lipid metabolism</keyword>
<evidence type="ECO:0000256" key="9">
    <source>
        <dbReference type="ARBA" id="ARBA00023160"/>
    </source>
</evidence>
<reference evidence="11" key="1">
    <citation type="journal article" date="2023" name="Insect Mol. Biol.">
        <title>Genome sequencing provides insights into the evolution of gene families encoding plant cell wall-degrading enzymes in longhorned beetles.</title>
        <authorList>
            <person name="Shin N.R."/>
            <person name="Okamura Y."/>
            <person name="Kirsch R."/>
            <person name="Pauchet Y."/>
        </authorList>
    </citation>
    <scope>NUCLEOTIDE SEQUENCE</scope>
    <source>
        <strain evidence="11">AMC_N1</strain>
    </source>
</reference>
<dbReference type="GO" id="GO:0005789">
    <property type="term" value="C:endoplasmic reticulum membrane"/>
    <property type="evidence" value="ECO:0007669"/>
    <property type="project" value="TreeGrafter"/>
</dbReference>
<comment type="subcellular location">
    <subcellularLocation>
        <location evidence="1">Membrane</location>
        <topology evidence="1">Multi-pass membrane protein</topology>
    </subcellularLocation>
</comment>
<dbReference type="GO" id="GO:0019367">
    <property type="term" value="P:fatty acid elongation, saturated fatty acid"/>
    <property type="evidence" value="ECO:0007669"/>
    <property type="project" value="TreeGrafter"/>
</dbReference>
<keyword evidence="12" id="KW-1185">Reference proteome</keyword>
<keyword evidence="6 10" id="KW-1133">Transmembrane helix</keyword>
<keyword evidence="3 10" id="KW-0808">Transferase</keyword>
<evidence type="ECO:0000256" key="1">
    <source>
        <dbReference type="ARBA" id="ARBA00004141"/>
    </source>
</evidence>
<dbReference type="GO" id="GO:0009922">
    <property type="term" value="F:fatty acid elongase activity"/>
    <property type="evidence" value="ECO:0007669"/>
    <property type="project" value="UniProtKB-EC"/>
</dbReference>
<dbReference type="EMBL" id="JAPWTK010000049">
    <property type="protein sequence ID" value="KAJ8954310.1"/>
    <property type="molecule type" value="Genomic_DNA"/>
</dbReference>
<keyword evidence="4 10" id="KW-0812">Transmembrane</keyword>
<keyword evidence="5 10" id="KW-0276">Fatty acid metabolism</keyword>
<evidence type="ECO:0000313" key="11">
    <source>
        <dbReference type="EMBL" id="KAJ8954310.1"/>
    </source>
</evidence>
<gene>
    <name evidence="11" type="ORF">NQ318_005896</name>
</gene>
<comment type="caution">
    <text evidence="11">The sequence shown here is derived from an EMBL/GenBank/DDBJ whole genome shotgun (WGS) entry which is preliminary data.</text>
</comment>
<comment type="similarity">
    <text evidence="10">Belongs to the ELO family.</text>
</comment>
<dbReference type="GO" id="GO:0042761">
    <property type="term" value="P:very long-chain fatty acid biosynthetic process"/>
    <property type="evidence" value="ECO:0007669"/>
    <property type="project" value="TreeGrafter"/>
</dbReference>
<dbReference type="GO" id="GO:0034626">
    <property type="term" value="P:fatty acid elongation, polyunsaturated fatty acid"/>
    <property type="evidence" value="ECO:0007669"/>
    <property type="project" value="TreeGrafter"/>
</dbReference>
<evidence type="ECO:0000256" key="6">
    <source>
        <dbReference type="ARBA" id="ARBA00022989"/>
    </source>
</evidence>
<dbReference type="GO" id="GO:0030148">
    <property type="term" value="P:sphingolipid biosynthetic process"/>
    <property type="evidence" value="ECO:0007669"/>
    <property type="project" value="TreeGrafter"/>
</dbReference>
<dbReference type="InterPro" id="IPR002076">
    <property type="entry name" value="ELO_fam"/>
</dbReference>
<comment type="caution">
    <text evidence="10">Lacks conserved residue(s) required for the propagation of feature annotation.</text>
</comment>
<accession>A0AAV8YRM8</accession>
<evidence type="ECO:0000313" key="12">
    <source>
        <dbReference type="Proteomes" id="UP001162162"/>
    </source>
</evidence>
<evidence type="ECO:0000256" key="8">
    <source>
        <dbReference type="ARBA" id="ARBA00023136"/>
    </source>
</evidence>
<dbReference type="PANTHER" id="PTHR11157:SF126">
    <property type="entry name" value="ELONGATION OF VERY LONG CHAIN FATTY ACIDS PROTEIN"/>
    <property type="match status" value="1"/>
</dbReference>